<evidence type="ECO:0000313" key="4">
    <source>
        <dbReference type="EMBL" id="HIW10057.1"/>
    </source>
</evidence>
<accession>A0A9D1QBB5</accession>
<dbReference type="Gene3D" id="2.60.40.790">
    <property type="match status" value="1"/>
</dbReference>
<dbReference type="AlphaFoldDB" id="A0A9D1QBB5"/>
<dbReference type="SUPFAM" id="SSF49764">
    <property type="entry name" value="HSP20-like chaperones"/>
    <property type="match status" value="1"/>
</dbReference>
<dbReference type="InterPro" id="IPR031107">
    <property type="entry name" value="Small_HSP"/>
</dbReference>
<dbReference type="Pfam" id="PF00011">
    <property type="entry name" value="HSP20"/>
    <property type="match status" value="1"/>
</dbReference>
<evidence type="ECO:0000313" key="5">
    <source>
        <dbReference type="Proteomes" id="UP000823926"/>
    </source>
</evidence>
<dbReference type="CDD" id="cd06464">
    <property type="entry name" value="ACD_sHsps-like"/>
    <property type="match status" value="1"/>
</dbReference>
<dbReference type="EMBL" id="DXHL01000006">
    <property type="protein sequence ID" value="HIW10057.1"/>
    <property type="molecule type" value="Genomic_DNA"/>
</dbReference>
<dbReference type="PROSITE" id="PS01031">
    <property type="entry name" value="SHSP"/>
    <property type="match status" value="1"/>
</dbReference>
<evidence type="ECO:0000256" key="2">
    <source>
        <dbReference type="RuleBase" id="RU003616"/>
    </source>
</evidence>
<name>A0A9D1QBB5_9BACT</name>
<comment type="similarity">
    <text evidence="1 2">Belongs to the small heat shock protein (HSP20) family.</text>
</comment>
<dbReference type="Proteomes" id="UP000823926">
    <property type="component" value="Unassembled WGS sequence"/>
</dbReference>
<organism evidence="4 5">
    <name type="scientific">Candidatus Rikenella faecigallinarum</name>
    <dbReference type="NCBI Taxonomy" id="2838745"/>
    <lineage>
        <taxon>Bacteria</taxon>
        <taxon>Pseudomonadati</taxon>
        <taxon>Bacteroidota</taxon>
        <taxon>Bacteroidia</taxon>
        <taxon>Bacteroidales</taxon>
        <taxon>Rikenellaceae</taxon>
        <taxon>Rikenella</taxon>
    </lineage>
</organism>
<proteinExistence type="inferred from homology"/>
<dbReference type="InterPro" id="IPR002068">
    <property type="entry name" value="A-crystallin/Hsp20_dom"/>
</dbReference>
<feature type="domain" description="SHSP" evidence="3">
    <location>
        <begin position="25"/>
        <end position="142"/>
    </location>
</feature>
<evidence type="ECO:0000256" key="1">
    <source>
        <dbReference type="PROSITE-ProRule" id="PRU00285"/>
    </source>
</evidence>
<comment type="caution">
    <text evidence="4">The sequence shown here is derived from an EMBL/GenBank/DDBJ whole genome shotgun (WGS) entry which is preliminary data.</text>
</comment>
<protein>
    <submittedName>
        <fullName evidence="4">Hsp20/alpha crystallin family protein</fullName>
    </submittedName>
</protein>
<gene>
    <name evidence="4" type="ORF">H9888_01010</name>
</gene>
<dbReference type="InterPro" id="IPR008978">
    <property type="entry name" value="HSP20-like_chaperone"/>
</dbReference>
<reference evidence="4" key="2">
    <citation type="submission" date="2021-04" db="EMBL/GenBank/DDBJ databases">
        <authorList>
            <person name="Gilroy R."/>
        </authorList>
    </citation>
    <scope>NUCLEOTIDE SEQUENCE</scope>
    <source>
        <strain evidence="4">ChiBcec15-1070</strain>
    </source>
</reference>
<reference evidence="4" key="1">
    <citation type="journal article" date="2021" name="PeerJ">
        <title>Extensive microbial diversity within the chicken gut microbiome revealed by metagenomics and culture.</title>
        <authorList>
            <person name="Gilroy R."/>
            <person name="Ravi A."/>
            <person name="Getino M."/>
            <person name="Pursley I."/>
            <person name="Horton D.L."/>
            <person name="Alikhan N.F."/>
            <person name="Baker D."/>
            <person name="Gharbi K."/>
            <person name="Hall N."/>
            <person name="Watson M."/>
            <person name="Adriaenssens E.M."/>
            <person name="Foster-Nyarko E."/>
            <person name="Jarju S."/>
            <person name="Secka A."/>
            <person name="Antonio M."/>
            <person name="Oren A."/>
            <person name="Chaudhuri R.R."/>
            <person name="La Ragione R."/>
            <person name="Hildebrand F."/>
            <person name="Pallen M.J."/>
        </authorList>
    </citation>
    <scope>NUCLEOTIDE SEQUENCE</scope>
    <source>
        <strain evidence="4">ChiBcec15-1070</strain>
    </source>
</reference>
<sequence length="142" mass="16638">MIPARRTQNWLPSIFNDFFGNEWLAKANSNAPAINIRETENRYEVEVAAPGLTKEDFKIRIEDDNQLVVTMEKQTENNSEKEEGRYLRREFYYSHFQQSMILPDNIDKEKIEARVEHGVLTIDIPKRKEEEVVPAAKEIAIK</sequence>
<dbReference type="PANTHER" id="PTHR11527">
    <property type="entry name" value="HEAT-SHOCK PROTEIN 20 FAMILY MEMBER"/>
    <property type="match status" value="1"/>
</dbReference>
<evidence type="ECO:0000259" key="3">
    <source>
        <dbReference type="PROSITE" id="PS01031"/>
    </source>
</evidence>